<dbReference type="AlphaFoldDB" id="A0A1H1LNR3"/>
<proteinExistence type="predicted"/>
<accession>A0A1H1LNR3</accession>
<evidence type="ECO:0000259" key="1">
    <source>
        <dbReference type="Pfam" id="PF07007"/>
    </source>
</evidence>
<gene>
    <name evidence="2" type="ORF">SAMN05216221_0240</name>
</gene>
<organism evidence="2 3">
    <name type="scientific">Pseudomonas oryzae</name>
    <dbReference type="NCBI Taxonomy" id="1392877"/>
    <lineage>
        <taxon>Bacteria</taxon>
        <taxon>Pseudomonadati</taxon>
        <taxon>Pseudomonadota</taxon>
        <taxon>Gammaproteobacteria</taxon>
        <taxon>Pseudomonadales</taxon>
        <taxon>Pseudomonadaceae</taxon>
        <taxon>Pseudomonas</taxon>
    </lineage>
</organism>
<reference evidence="3" key="1">
    <citation type="submission" date="2016-10" db="EMBL/GenBank/DDBJ databases">
        <authorList>
            <person name="Varghese N."/>
            <person name="Submissions S."/>
        </authorList>
    </citation>
    <scope>NUCLEOTIDE SEQUENCE [LARGE SCALE GENOMIC DNA]</scope>
    <source>
        <strain evidence="3">KCTC 32247</strain>
    </source>
</reference>
<evidence type="ECO:0000313" key="2">
    <source>
        <dbReference type="EMBL" id="SDR76234.1"/>
    </source>
</evidence>
<dbReference type="OrthoDB" id="7340239at2"/>
<keyword evidence="3" id="KW-1185">Reference proteome</keyword>
<dbReference type="EMBL" id="LT629751">
    <property type="protein sequence ID" value="SDR76234.1"/>
    <property type="molecule type" value="Genomic_DNA"/>
</dbReference>
<dbReference type="Gene3D" id="1.20.1270.180">
    <property type="match status" value="1"/>
</dbReference>
<evidence type="ECO:0000313" key="3">
    <source>
        <dbReference type="Proteomes" id="UP000243359"/>
    </source>
</evidence>
<sequence length="133" mass="15278">MKKIYSLSLLIIAHPTLGDIAKNPCERIESSQQVAQCAEYRRHHSDSLLNSSYKATLARIKNQYKNTPSLADQYISLLREAQREWIKLRDADCKLEAFEIEETTEAYQTTINNCVSRISEDRAIYLNSIAPEI</sequence>
<dbReference type="Pfam" id="PF07007">
    <property type="entry name" value="LprI"/>
    <property type="match status" value="1"/>
</dbReference>
<dbReference type="Proteomes" id="UP000243359">
    <property type="component" value="Chromosome I"/>
</dbReference>
<dbReference type="RefSeq" id="WP_090347234.1">
    <property type="nucleotide sequence ID" value="NZ_LT629751.1"/>
</dbReference>
<feature type="domain" description="Lysozyme inhibitor LprI-like N-terminal" evidence="1">
    <location>
        <begin position="29"/>
        <end position="126"/>
    </location>
</feature>
<protein>
    <submittedName>
        <fullName evidence="2">Uncharacterized conserved protein YecT, DUF1311 family</fullName>
    </submittedName>
</protein>
<name>A0A1H1LNR3_9PSED</name>
<dbReference type="STRING" id="1392877.SAMN05216221_0240"/>
<dbReference type="InterPro" id="IPR009739">
    <property type="entry name" value="LprI-like_N"/>
</dbReference>